<evidence type="ECO:0000256" key="2">
    <source>
        <dbReference type="ARBA" id="ARBA00022771"/>
    </source>
</evidence>
<dbReference type="PROSITE" id="PS50114">
    <property type="entry name" value="GATA_ZN_FINGER_2"/>
    <property type="match status" value="1"/>
</dbReference>
<gene>
    <name evidence="12" type="primary">LOC107489138</name>
</gene>
<keyword evidence="11" id="KW-1185">Reference proteome</keyword>
<evidence type="ECO:0000256" key="3">
    <source>
        <dbReference type="ARBA" id="ARBA00022833"/>
    </source>
</evidence>
<evidence type="ECO:0000256" key="6">
    <source>
        <dbReference type="ARBA" id="ARBA00023163"/>
    </source>
</evidence>
<keyword evidence="4" id="KW-0805">Transcription regulation</keyword>
<feature type="region of interest" description="Disordered" evidence="9">
    <location>
        <begin position="63"/>
        <end position="99"/>
    </location>
</feature>
<name>A0A6P4DB84_ARADU</name>
<dbReference type="Pfam" id="PF00320">
    <property type="entry name" value="GATA"/>
    <property type="match status" value="1"/>
</dbReference>
<sequence>MMNHCCSNSNSQDHVMGTCKCGMLPTPYGDDYYYGDPNRYSFTPSSSSLSWSSVDCTLSLGTPSTRFSEDEDRRTRHHHERRSKQNPHHSEAKASKESDGDAFFSRRCANCDTTSTPLWRNGPRGPKTLCNACGIRYKKEERRASATAAATTTTVTNSGGEMEPVTAHMYGHNNNNSWYYTNSQGNNNGELRFMDYDANDDMDPFPSWRLNNADRTNLVHDFTR</sequence>
<dbReference type="KEGG" id="adu:107489138"/>
<dbReference type="GO" id="GO:0043565">
    <property type="term" value="F:sequence-specific DNA binding"/>
    <property type="evidence" value="ECO:0007669"/>
    <property type="project" value="InterPro"/>
</dbReference>
<dbReference type="Gene3D" id="3.30.50.10">
    <property type="entry name" value="Erythroid Transcription Factor GATA-1, subunit A"/>
    <property type="match status" value="1"/>
</dbReference>
<evidence type="ECO:0000256" key="9">
    <source>
        <dbReference type="SAM" id="MobiDB-lite"/>
    </source>
</evidence>
<feature type="domain" description="GATA-type" evidence="10">
    <location>
        <begin position="105"/>
        <end position="138"/>
    </location>
</feature>
<keyword evidence="1" id="KW-0479">Metal-binding</keyword>
<dbReference type="SMART" id="SM00401">
    <property type="entry name" value="ZnF_GATA"/>
    <property type="match status" value="1"/>
</dbReference>
<keyword evidence="5" id="KW-0238">DNA-binding</keyword>
<evidence type="ECO:0000256" key="5">
    <source>
        <dbReference type="ARBA" id="ARBA00023125"/>
    </source>
</evidence>
<evidence type="ECO:0000259" key="10">
    <source>
        <dbReference type="PROSITE" id="PS50114"/>
    </source>
</evidence>
<dbReference type="GO" id="GO:0008270">
    <property type="term" value="F:zinc ion binding"/>
    <property type="evidence" value="ECO:0007669"/>
    <property type="project" value="UniProtKB-KW"/>
</dbReference>
<dbReference type="AlphaFoldDB" id="A0A6P4DB84"/>
<comment type="similarity">
    <text evidence="7">Belongs to the type IV zinc-finger family. Class B subfamily.</text>
</comment>
<dbReference type="InterPro" id="IPR013088">
    <property type="entry name" value="Znf_NHR/GATA"/>
</dbReference>
<dbReference type="Proteomes" id="UP000515211">
    <property type="component" value="Chromosome 1"/>
</dbReference>
<dbReference type="InterPro" id="IPR000679">
    <property type="entry name" value="Znf_GATA"/>
</dbReference>
<dbReference type="PROSITE" id="PS00344">
    <property type="entry name" value="GATA_ZN_FINGER_1"/>
    <property type="match status" value="1"/>
</dbReference>
<dbReference type="CDD" id="cd00202">
    <property type="entry name" value="ZnF_GATA"/>
    <property type="match status" value="1"/>
</dbReference>
<evidence type="ECO:0000313" key="11">
    <source>
        <dbReference type="Proteomes" id="UP000515211"/>
    </source>
</evidence>
<evidence type="ECO:0000256" key="1">
    <source>
        <dbReference type="ARBA" id="ARBA00022723"/>
    </source>
</evidence>
<feature type="compositionally biased region" description="Basic residues" evidence="9">
    <location>
        <begin position="75"/>
        <end position="87"/>
    </location>
</feature>
<dbReference type="PANTHER" id="PTHR46813">
    <property type="entry name" value="GATA TRANSCRIPTION FACTOR 18"/>
    <property type="match status" value="1"/>
</dbReference>
<dbReference type="SUPFAM" id="SSF57716">
    <property type="entry name" value="Glucocorticoid receptor-like (DNA-binding domain)"/>
    <property type="match status" value="1"/>
</dbReference>
<evidence type="ECO:0000256" key="7">
    <source>
        <dbReference type="ARBA" id="ARBA00024019"/>
    </source>
</evidence>
<protein>
    <submittedName>
        <fullName evidence="12">GATA transcription factor 19</fullName>
    </submittedName>
</protein>
<evidence type="ECO:0000313" key="12">
    <source>
        <dbReference type="RefSeq" id="XP_015965413.1"/>
    </source>
</evidence>
<dbReference type="PANTHER" id="PTHR46813:SF16">
    <property type="entry name" value="GATA TRANSCRIPTION FACTOR 18"/>
    <property type="match status" value="1"/>
</dbReference>
<accession>A0A6P4DB84</accession>
<organism evidence="11 12">
    <name type="scientific">Arachis duranensis</name>
    <name type="common">Wild peanut</name>
    <dbReference type="NCBI Taxonomy" id="130453"/>
    <lineage>
        <taxon>Eukaryota</taxon>
        <taxon>Viridiplantae</taxon>
        <taxon>Streptophyta</taxon>
        <taxon>Embryophyta</taxon>
        <taxon>Tracheophyta</taxon>
        <taxon>Spermatophyta</taxon>
        <taxon>Magnoliopsida</taxon>
        <taxon>eudicotyledons</taxon>
        <taxon>Gunneridae</taxon>
        <taxon>Pentapetalae</taxon>
        <taxon>rosids</taxon>
        <taxon>fabids</taxon>
        <taxon>Fabales</taxon>
        <taxon>Fabaceae</taxon>
        <taxon>Papilionoideae</taxon>
        <taxon>50 kb inversion clade</taxon>
        <taxon>dalbergioids sensu lato</taxon>
        <taxon>Dalbergieae</taxon>
        <taxon>Pterocarpus clade</taxon>
        <taxon>Arachis</taxon>
    </lineage>
</organism>
<dbReference type="GeneID" id="107489138"/>
<keyword evidence="6" id="KW-0804">Transcription</keyword>
<evidence type="ECO:0000256" key="8">
    <source>
        <dbReference type="PROSITE-ProRule" id="PRU00094"/>
    </source>
</evidence>
<evidence type="ECO:0000256" key="4">
    <source>
        <dbReference type="ARBA" id="ARBA00023015"/>
    </source>
</evidence>
<keyword evidence="3" id="KW-0862">Zinc</keyword>
<feature type="compositionally biased region" description="Basic and acidic residues" evidence="9">
    <location>
        <begin position="88"/>
        <end position="99"/>
    </location>
</feature>
<reference evidence="11" key="1">
    <citation type="journal article" date="2016" name="Nat. Genet.">
        <title>The genome sequences of Arachis duranensis and Arachis ipaensis, the diploid ancestors of cultivated peanut.</title>
        <authorList>
            <person name="Bertioli D.J."/>
            <person name="Cannon S.B."/>
            <person name="Froenicke L."/>
            <person name="Huang G."/>
            <person name="Farmer A.D."/>
            <person name="Cannon E.K."/>
            <person name="Liu X."/>
            <person name="Gao D."/>
            <person name="Clevenger J."/>
            <person name="Dash S."/>
            <person name="Ren L."/>
            <person name="Moretzsohn M.C."/>
            <person name="Shirasawa K."/>
            <person name="Huang W."/>
            <person name="Vidigal B."/>
            <person name="Abernathy B."/>
            <person name="Chu Y."/>
            <person name="Niederhuth C.E."/>
            <person name="Umale P."/>
            <person name="Araujo A.C."/>
            <person name="Kozik A."/>
            <person name="Kim K.D."/>
            <person name="Burow M.D."/>
            <person name="Varshney R.K."/>
            <person name="Wang X."/>
            <person name="Zhang X."/>
            <person name="Barkley N."/>
            <person name="Guimaraes P.M."/>
            <person name="Isobe S."/>
            <person name="Guo B."/>
            <person name="Liao B."/>
            <person name="Stalker H.T."/>
            <person name="Schmitz R.J."/>
            <person name="Scheffler B.E."/>
            <person name="Leal-Bertioli S.C."/>
            <person name="Xun X."/>
            <person name="Jackson S.A."/>
            <person name="Michelmore R."/>
            <person name="Ozias-Akins P."/>
        </authorList>
    </citation>
    <scope>NUCLEOTIDE SEQUENCE [LARGE SCALE GENOMIC DNA]</scope>
    <source>
        <strain evidence="11">cv. V14167</strain>
    </source>
</reference>
<keyword evidence="2 8" id="KW-0863">Zinc-finger</keyword>
<reference evidence="12" key="2">
    <citation type="submission" date="2025-08" db="UniProtKB">
        <authorList>
            <consortium name="RefSeq"/>
        </authorList>
    </citation>
    <scope>IDENTIFICATION</scope>
    <source>
        <tissue evidence="12">Whole plant</tissue>
    </source>
</reference>
<dbReference type="RefSeq" id="XP_015965413.1">
    <property type="nucleotide sequence ID" value="XM_016109927.3"/>
</dbReference>
<dbReference type="GO" id="GO:0006355">
    <property type="term" value="P:regulation of DNA-templated transcription"/>
    <property type="evidence" value="ECO:0007669"/>
    <property type="project" value="InterPro"/>
</dbReference>
<proteinExistence type="inferred from homology"/>